<name>A0A371E7M8_MUCPR</name>
<dbReference type="PANTHER" id="PTHR32166:SF74">
    <property type="entry name" value="OS05G0256350 PROTEIN"/>
    <property type="match status" value="1"/>
</dbReference>
<dbReference type="Pfam" id="PF04937">
    <property type="entry name" value="DUF659"/>
    <property type="match status" value="1"/>
</dbReference>
<dbReference type="InterPro" id="IPR012337">
    <property type="entry name" value="RNaseH-like_sf"/>
</dbReference>
<dbReference type="OrthoDB" id="2442898at2759"/>
<sequence>MSVKSVDAFGYIKIGTNDGQCGNCVMAIGKLLQAKRTKLFWMPCVAHYLDLMLEDIGKIAKVKKLVGCFYNHSLALNTMRKFTNKFELVRHRVTRFATTFLTLQRLHK</sequence>
<dbReference type="InterPro" id="IPR007021">
    <property type="entry name" value="DUF659"/>
</dbReference>
<accession>A0A371E7M8</accession>
<dbReference type="EMBL" id="QJKJ01015737">
    <property type="protein sequence ID" value="RDX62035.1"/>
    <property type="molecule type" value="Genomic_DNA"/>
</dbReference>
<feature type="domain" description="DUF659" evidence="1">
    <location>
        <begin position="23"/>
        <end position="66"/>
    </location>
</feature>
<dbReference type="PANTHER" id="PTHR32166">
    <property type="entry name" value="OSJNBA0013A04.12 PROTEIN"/>
    <property type="match status" value="1"/>
</dbReference>
<dbReference type="AlphaFoldDB" id="A0A371E7M8"/>
<gene>
    <name evidence="2" type="ORF">CR513_59673</name>
</gene>
<protein>
    <recommendedName>
        <fullName evidence="1">DUF659 domain-containing protein</fullName>
    </recommendedName>
</protein>
<comment type="caution">
    <text evidence="2">The sequence shown here is derived from an EMBL/GenBank/DDBJ whole genome shotgun (WGS) entry which is preliminary data.</text>
</comment>
<reference evidence="2" key="1">
    <citation type="submission" date="2018-05" db="EMBL/GenBank/DDBJ databases">
        <title>Draft genome of Mucuna pruriens seed.</title>
        <authorList>
            <person name="Nnadi N.E."/>
            <person name="Vos R."/>
            <person name="Hasami M.H."/>
            <person name="Devisetty U.K."/>
            <person name="Aguiy J.C."/>
        </authorList>
    </citation>
    <scope>NUCLEOTIDE SEQUENCE [LARGE SCALE GENOMIC DNA]</scope>
    <source>
        <strain evidence="2">JCA_2017</strain>
    </source>
</reference>
<evidence type="ECO:0000313" key="2">
    <source>
        <dbReference type="EMBL" id="RDX62035.1"/>
    </source>
</evidence>
<dbReference type="SUPFAM" id="SSF53098">
    <property type="entry name" value="Ribonuclease H-like"/>
    <property type="match status" value="1"/>
</dbReference>
<evidence type="ECO:0000259" key="1">
    <source>
        <dbReference type="Pfam" id="PF04937"/>
    </source>
</evidence>
<proteinExistence type="predicted"/>
<feature type="non-terminal residue" evidence="2">
    <location>
        <position position="1"/>
    </location>
</feature>
<keyword evidence="3" id="KW-1185">Reference proteome</keyword>
<evidence type="ECO:0000313" key="3">
    <source>
        <dbReference type="Proteomes" id="UP000257109"/>
    </source>
</evidence>
<dbReference type="STRING" id="157652.A0A371E7M8"/>
<dbReference type="Proteomes" id="UP000257109">
    <property type="component" value="Unassembled WGS sequence"/>
</dbReference>
<organism evidence="2 3">
    <name type="scientific">Mucuna pruriens</name>
    <name type="common">Velvet bean</name>
    <name type="synonym">Dolichos pruriens</name>
    <dbReference type="NCBI Taxonomy" id="157652"/>
    <lineage>
        <taxon>Eukaryota</taxon>
        <taxon>Viridiplantae</taxon>
        <taxon>Streptophyta</taxon>
        <taxon>Embryophyta</taxon>
        <taxon>Tracheophyta</taxon>
        <taxon>Spermatophyta</taxon>
        <taxon>Magnoliopsida</taxon>
        <taxon>eudicotyledons</taxon>
        <taxon>Gunneridae</taxon>
        <taxon>Pentapetalae</taxon>
        <taxon>rosids</taxon>
        <taxon>fabids</taxon>
        <taxon>Fabales</taxon>
        <taxon>Fabaceae</taxon>
        <taxon>Papilionoideae</taxon>
        <taxon>50 kb inversion clade</taxon>
        <taxon>NPAAA clade</taxon>
        <taxon>indigoferoid/millettioid clade</taxon>
        <taxon>Phaseoleae</taxon>
        <taxon>Mucuna</taxon>
    </lineage>
</organism>